<dbReference type="GeneID" id="20327613"/>
<dbReference type="Proteomes" id="UP000054324">
    <property type="component" value="Unassembled WGS sequence"/>
</dbReference>
<reference evidence="1 2" key="1">
    <citation type="submission" date="2013-11" db="EMBL/GenBank/DDBJ databases">
        <title>Opisthorchis viverrini - life in the bile duct.</title>
        <authorList>
            <person name="Young N.D."/>
            <person name="Nagarajan N."/>
            <person name="Lin S.J."/>
            <person name="Korhonen P.K."/>
            <person name="Jex A.R."/>
            <person name="Hall R.S."/>
            <person name="Safavi-Hemami H."/>
            <person name="Kaewkong W."/>
            <person name="Bertrand D."/>
            <person name="Gao S."/>
            <person name="Seet Q."/>
            <person name="Wongkham S."/>
            <person name="Teh B.T."/>
            <person name="Wongkham C."/>
            <person name="Intapan P.M."/>
            <person name="Maleewong W."/>
            <person name="Yang X."/>
            <person name="Hu M."/>
            <person name="Wang Z."/>
            <person name="Hofmann A."/>
            <person name="Sternberg P.W."/>
            <person name="Tan P."/>
            <person name="Wang J."/>
            <person name="Gasser R.B."/>
        </authorList>
    </citation>
    <scope>NUCLEOTIDE SEQUENCE [LARGE SCALE GENOMIC DNA]</scope>
</reference>
<sequence length="146" mass="15843">MIDPGRRTSSSTLNWPVARANHNWAPSAGCTPSTKWSNSNWWRDTPSIPSKARSNNCCMPAKNTVGSDPGAFLAVLNRLIASWRSAGMSNSAAKAFFLYLTMNLKFDAITQDVAGTRAVLSLYVLLIGLLKIRRQPTTGFALLGAI</sequence>
<keyword evidence="2" id="KW-1185">Reference proteome</keyword>
<proteinExistence type="predicted"/>
<organism evidence="1 2">
    <name type="scientific">Opisthorchis viverrini</name>
    <name type="common">Southeast Asian liver fluke</name>
    <dbReference type="NCBI Taxonomy" id="6198"/>
    <lineage>
        <taxon>Eukaryota</taxon>
        <taxon>Metazoa</taxon>
        <taxon>Spiralia</taxon>
        <taxon>Lophotrochozoa</taxon>
        <taxon>Platyhelminthes</taxon>
        <taxon>Trematoda</taxon>
        <taxon>Digenea</taxon>
        <taxon>Opisthorchiida</taxon>
        <taxon>Opisthorchiata</taxon>
        <taxon>Opisthorchiidae</taxon>
        <taxon>Opisthorchis</taxon>
    </lineage>
</organism>
<dbReference type="RefSeq" id="XP_009167165.1">
    <property type="nucleotide sequence ID" value="XM_009168901.1"/>
</dbReference>
<protein>
    <submittedName>
        <fullName evidence="1">Uncharacterized protein</fullName>
    </submittedName>
</protein>
<dbReference type="EMBL" id="KL596685">
    <property type="protein sequence ID" value="KER29102.1"/>
    <property type="molecule type" value="Genomic_DNA"/>
</dbReference>
<dbReference type="AlphaFoldDB" id="A0A074ZTD9"/>
<dbReference type="CTD" id="20327613"/>
<feature type="non-terminal residue" evidence="1">
    <location>
        <position position="146"/>
    </location>
</feature>
<gene>
    <name evidence="1" type="ORF">T265_13446</name>
</gene>
<evidence type="ECO:0000313" key="2">
    <source>
        <dbReference type="Proteomes" id="UP000054324"/>
    </source>
</evidence>
<accession>A0A074ZTD9</accession>
<evidence type="ECO:0000313" key="1">
    <source>
        <dbReference type="EMBL" id="KER29102.1"/>
    </source>
</evidence>
<dbReference type="KEGG" id="ovi:T265_13446"/>
<name>A0A074ZTD9_OPIVI</name>